<dbReference type="InterPro" id="IPR038725">
    <property type="entry name" value="YdaG_split_barrel_FMN-bd"/>
</dbReference>
<dbReference type="RefSeq" id="WP_071312809.1">
    <property type="nucleotide sequence ID" value="NZ_MLQQ01000010.1"/>
</dbReference>
<feature type="domain" description="General stress protein FMN-binding split barrel" evidence="1">
    <location>
        <begin position="8"/>
        <end position="125"/>
    </location>
</feature>
<dbReference type="OrthoDB" id="5431160at2"/>
<dbReference type="SUPFAM" id="SSF50475">
    <property type="entry name" value="FMN-binding split barrel"/>
    <property type="match status" value="1"/>
</dbReference>
<dbReference type="InterPro" id="IPR052917">
    <property type="entry name" value="Stress-Dev_Protein"/>
</dbReference>
<protein>
    <submittedName>
        <fullName evidence="2">General stress protein</fullName>
    </submittedName>
</protein>
<comment type="caution">
    <text evidence="2">The sequence shown here is derived from an EMBL/GenBank/DDBJ whole genome shotgun (WGS) entry which is preliminary data.</text>
</comment>
<reference evidence="2 3" key="1">
    <citation type="submission" date="2016-10" db="EMBL/GenBank/DDBJ databases">
        <title>Draft genome sequences of four alkaliphilic bacteria belonging to the Anaerobacillus genus.</title>
        <authorList>
            <person name="Bassil N.M."/>
            <person name="Lloyd J.R."/>
        </authorList>
    </citation>
    <scope>NUCLEOTIDE SEQUENCE [LARGE SCALE GENOMIC DNA]</scope>
    <source>
        <strain evidence="2 3">DSM 15340</strain>
    </source>
</reference>
<dbReference type="PANTHER" id="PTHR34818:SF1">
    <property type="entry name" value="PROTEIN BLI-3"/>
    <property type="match status" value="1"/>
</dbReference>
<dbReference type="Proteomes" id="UP000180098">
    <property type="component" value="Unassembled WGS sequence"/>
</dbReference>
<dbReference type="Pfam" id="PF16242">
    <property type="entry name" value="Pyrid_ox_like"/>
    <property type="match status" value="1"/>
</dbReference>
<dbReference type="InterPro" id="IPR012349">
    <property type="entry name" value="Split_barrel_FMN-bd"/>
</dbReference>
<accession>A0A1S2LP37</accession>
<gene>
    <name evidence="2" type="ORF">BKP35_07900</name>
</gene>
<proteinExistence type="predicted"/>
<dbReference type="AlphaFoldDB" id="A0A1S2LP37"/>
<evidence type="ECO:0000313" key="3">
    <source>
        <dbReference type="Proteomes" id="UP000180098"/>
    </source>
</evidence>
<dbReference type="Gene3D" id="2.30.110.10">
    <property type="entry name" value="Electron Transport, Fmn-binding Protein, Chain A"/>
    <property type="match status" value="1"/>
</dbReference>
<evidence type="ECO:0000313" key="2">
    <source>
        <dbReference type="EMBL" id="OIJ14114.1"/>
    </source>
</evidence>
<keyword evidence="3" id="KW-1185">Reference proteome</keyword>
<evidence type="ECO:0000259" key="1">
    <source>
        <dbReference type="Pfam" id="PF16242"/>
    </source>
</evidence>
<sequence length="135" mass="15906">MNQDHLKEEVINIIDNDHVGVLSTMQENKPHARYMMFFHDELQLYTATNKKTHKVDEIEDNPNVHVLLGFNENEKKYVELQGKATLVNDDQLKQKYWNDQLMPWLDGPNDPEYCLLKIDPEHIELIEGNNETTIM</sequence>
<dbReference type="EMBL" id="MLQQ01000010">
    <property type="protein sequence ID" value="OIJ14114.1"/>
    <property type="molecule type" value="Genomic_DNA"/>
</dbReference>
<organism evidence="2 3">
    <name type="scientific">Anaerobacillus arseniciselenatis</name>
    <dbReference type="NCBI Taxonomy" id="85682"/>
    <lineage>
        <taxon>Bacteria</taxon>
        <taxon>Bacillati</taxon>
        <taxon>Bacillota</taxon>
        <taxon>Bacilli</taxon>
        <taxon>Bacillales</taxon>
        <taxon>Bacillaceae</taxon>
        <taxon>Anaerobacillus</taxon>
    </lineage>
</organism>
<name>A0A1S2LP37_9BACI</name>
<dbReference type="PANTHER" id="PTHR34818">
    <property type="entry name" value="PROTEIN BLI-3"/>
    <property type="match status" value="1"/>
</dbReference>